<dbReference type="EMBL" id="AP021861">
    <property type="protein sequence ID" value="BBO32328.1"/>
    <property type="molecule type" value="Genomic_DNA"/>
</dbReference>
<dbReference type="InterPro" id="IPR036237">
    <property type="entry name" value="Xyl_isomerase-like_sf"/>
</dbReference>
<dbReference type="PROSITE" id="PS51318">
    <property type="entry name" value="TAT"/>
    <property type="match status" value="1"/>
</dbReference>
<dbReference type="PANTHER" id="PTHR12110:SF53">
    <property type="entry name" value="BLR5974 PROTEIN"/>
    <property type="match status" value="1"/>
</dbReference>
<dbReference type="InterPro" id="IPR006311">
    <property type="entry name" value="TAT_signal"/>
</dbReference>
<name>A0A5K7X704_9BACT</name>
<reference evidence="3" key="1">
    <citation type="submission" date="2019-10" db="EMBL/GenBank/DDBJ databases">
        <title>Lacipirellula parvula gen. nov., sp. nov., representing a lineage of planctomycetes widespread in freshwater anoxic habitats, and description of the family Lacipirellulaceae.</title>
        <authorList>
            <person name="Dedysh S.N."/>
            <person name="Kulichevskaya I.S."/>
            <person name="Beletsky A.V."/>
            <person name="Rakitin A.L."/>
            <person name="Mardanov A.V."/>
            <person name="Ivanova A.A."/>
            <person name="Saltykova V.X."/>
            <person name="Rijpstra W.I.C."/>
            <person name="Sinninghe Damste J.S."/>
            <person name="Ravin N.V."/>
        </authorList>
    </citation>
    <scope>NUCLEOTIDE SEQUENCE [LARGE SCALE GENOMIC DNA]</scope>
    <source>
        <strain evidence="3">PX69</strain>
    </source>
</reference>
<dbReference type="Gene3D" id="3.20.20.150">
    <property type="entry name" value="Divalent-metal-dependent TIM barrel enzymes"/>
    <property type="match status" value="1"/>
</dbReference>
<accession>A0A5K7X704</accession>
<protein>
    <recommendedName>
        <fullName evidence="1">Xylose isomerase-like TIM barrel domain-containing protein</fullName>
    </recommendedName>
</protein>
<evidence type="ECO:0000313" key="2">
    <source>
        <dbReference type="EMBL" id="BBO32328.1"/>
    </source>
</evidence>
<sequence>MHDSLRTVDRRWFLRTGAAVAGAGFALGRGLTTALAAEAKAPLFKISLAEWSLHKALQAGKMENLEFPAFTKACGIDAVEYVNQFFKDKARDEKYLGELKKRCADEGVTSVLIMVDGEGNLGDPDDAKRKQAVENHHQWVEAAKFLGCHSIRVNAHSEGTPEEQGKLAADGLRQLSEFAAPHKINVIVENHGGLSSNGEWLAGVMKAVSLPNCGTLPDFGNFHEYDRYKGCAELMPFAKGVSAKSHEFNAAGDEVRTDYFKMMKIVLDAGYHGYVGIEWEGADPEDEREGIMLTKKLLDRVRDKFTAQS</sequence>
<feature type="domain" description="Xylose isomerase-like TIM barrel" evidence="1">
    <location>
        <begin position="70"/>
        <end position="293"/>
    </location>
</feature>
<dbReference type="AlphaFoldDB" id="A0A5K7X704"/>
<dbReference type="SUPFAM" id="SSF51658">
    <property type="entry name" value="Xylose isomerase-like"/>
    <property type="match status" value="1"/>
</dbReference>
<evidence type="ECO:0000313" key="3">
    <source>
        <dbReference type="Proteomes" id="UP000326837"/>
    </source>
</evidence>
<organism evidence="2 3">
    <name type="scientific">Lacipirellula parvula</name>
    <dbReference type="NCBI Taxonomy" id="2650471"/>
    <lineage>
        <taxon>Bacteria</taxon>
        <taxon>Pseudomonadati</taxon>
        <taxon>Planctomycetota</taxon>
        <taxon>Planctomycetia</taxon>
        <taxon>Pirellulales</taxon>
        <taxon>Lacipirellulaceae</taxon>
        <taxon>Lacipirellula</taxon>
    </lineage>
</organism>
<keyword evidence="3" id="KW-1185">Reference proteome</keyword>
<dbReference type="Pfam" id="PF01261">
    <property type="entry name" value="AP_endonuc_2"/>
    <property type="match status" value="1"/>
</dbReference>
<dbReference type="KEGG" id="lpav:PLANPX_1940"/>
<proteinExistence type="predicted"/>
<dbReference type="Proteomes" id="UP000326837">
    <property type="component" value="Chromosome"/>
</dbReference>
<dbReference type="RefSeq" id="WP_152098315.1">
    <property type="nucleotide sequence ID" value="NZ_AP021861.1"/>
</dbReference>
<evidence type="ECO:0000259" key="1">
    <source>
        <dbReference type="Pfam" id="PF01261"/>
    </source>
</evidence>
<dbReference type="PANTHER" id="PTHR12110">
    <property type="entry name" value="HYDROXYPYRUVATE ISOMERASE"/>
    <property type="match status" value="1"/>
</dbReference>
<dbReference type="InterPro" id="IPR050312">
    <property type="entry name" value="IolE/XylAMocC-like"/>
</dbReference>
<gene>
    <name evidence="2" type="ORF">PLANPX_1940</name>
</gene>
<dbReference type="InterPro" id="IPR013022">
    <property type="entry name" value="Xyl_isomerase-like_TIM-brl"/>
</dbReference>